<protein>
    <recommendedName>
        <fullName evidence="1">Abortive infection protein-like C-terminal domain-containing protein</fullName>
    </recommendedName>
</protein>
<evidence type="ECO:0000259" key="1">
    <source>
        <dbReference type="Pfam" id="PF14355"/>
    </source>
</evidence>
<feature type="domain" description="Abortive infection protein-like C-terminal" evidence="1">
    <location>
        <begin position="20"/>
        <end position="64"/>
    </location>
</feature>
<dbReference type="EMBL" id="AP022571">
    <property type="protein sequence ID" value="BBX54498.1"/>
    <property type="molecule type" value="Genomic_DNA"/>
</dbReference>
<accession>A0A6N4VJZ0</accession>
<proteinExistence type="predicted"/>
<name>A0A6N4VJZ0_9MYCO</name>
<sequence length="73" mass="7528">MDPDPHRAVQCSAVQCIFLLATAVNRLRNDAGTGHGRPGPPRKTSELSAAEARLVAHATALVAGALLDKLDGG</sequence>
<gene>
    <name evidence="2" type="ORF">MPOR_55240</name>
</gene>
<dbReference type="AlphaFoldDB" id="A0A6N4VJZ0"/>
<evidence type="ECO:0000313" key="2">
    <source>
        <dbReference type="EMBL" id="BBX54498.1"/>
    </source>
</evidence>
<keyword evidence="3" id="KW-1185">Reference proteome</keyword>
<dbReference type="Proteomes" id="UP000466785">
    <property type="component" value="Plasmid pJCM12603"/>
</dbReference>
<dbReference type="Pfam" id="PF14355">
    <property type="entry name" value="Abi_C"/>
    <property type="match status" value="1"/>
</dbReference>
<dbReference type="InterPro" id="IPR026001">
    <property type="entry name" value="Abi-like_C"/>
</dbReference>
<keyword evidence="2" id="KW-0614">Plasmid</keyword>
<organism evidence="2 3">
    <name type="scientific">Mycolicibacterium poriferae</name>
    <dbReference type="NCBI Taxonomy" id="39694"/>
    <lineage>
        <taxon>Bacteria</taxon>
        <taxon>Bacillati</taxon>
        <taxon>Actinomycetota</taxon>
        <taxon>Actinomycetes</taxon>
        <taxon>Mycobacteriales</taxon>
        <taxon>Mycobacteriaceae</taxon>
        <taxon>Mycolicibacterium</taxon>
    </lineage>
</organism>
<geneLocation type="plasmid" evidence="3">
    <name>pjcm12603 dna</name>
</geneLocation>
<dbReference type="KEGG" id="mpof:MPOR_55240"/>
<reference evidence="2 3" key="1">
    <citation type="journal article" date="2019" name="Emerg. Microbes Infect.">
        <title>Comprehensive subspecies identification of 175 nontuberculous mycobacteria species based on 7547 genomic profiles.</title>
        <authorList>
            <person name="Matsumoto Y."/>
            <person name="Kinjo T."/>
            <person name="Motooka D."/>
            <person name="Nabeya D."/>
            <person name="Jung N."/>
            <person name="Uechi K."/>
            <person name="Horii T."/>
            <person name="Iida T."/>
            <person name="Fujita J."/>
            <person name="Nakamura S."/>
        </authorList>
    </citation>
    <scope>NUCLEOTIDE SEQUENCE [LARGE SCALE GENOMIC DNA]</scope>
    <source>
        <strain evidence="2 3">JCM 12603</strain>
        <plasmid evidence="3">pjcm12603 dna</plasmid>
    </source>
</reference>
<evidence type="ECO:0000313" key="3">
    <source>
        <dbReference type="Proteomes" id="UP000466785"/>
    </source>
</evidence>